<dbReference type="GO" id="GO:0005634">
    <property type="term" value="C:nucleus"/>
    <property type="evidence" value="ECO:0007669"/>
    <property type="project" value="TreeGrafter"/>
</dbReference>
<gene>
    <name evidence="4" type="ORF">ALTATR162_LOCUS8653</name>
</gene>
<dbReference type="OrthoDB" id="3358371at2759"/>
<protein>
    <recommendedName>
        <fullName evidence="3">NmrA-like domain-containing protein</fullName>
    </recommendedName>
</protein>
<sequence length="343" mass="38232">MSKLVVVVGITGNQGGSVADAFLSDSSWRIRAITRDPSKPSAKEWASRGVELVQGDMDDVASLTKAFTGATAIFAMTDYWFPLSDPKVRAEAEQKGMPPNQLCAELETQRAKNLARAAAAPEVQKTLERYVYSSLPHCSLLSGGKYTKIWHFDSKAVAEKWIREDPEMQKAGLSAKASFVHVGLYTDNWTRSTLEICKAKEGDGYYHLDITDGRAKQPFVWTRRDTGPLVKKLVEDLQPGTRLVAMSESATYREFMAKWAKVGGKTLAGDGGIKQLSEEEYRDALPGDEHIKEHLTQCWQWARDFGYNGGDKDSVFPEDVGMAETMTSLEDYFKQEDWSTFEG</sequence>
<dbReference type="Gene3D" id="3.90.25.10">
    <property type="entry name" value="UDP-galactose 4-epimerase, domain 1"/>
    <property type="match status" value="1"/>
</dbReference>
<evidence type="ECO:0000313" key="4">
    <source>
        <dbReference type="EMBL" id="CAG5178344.1"/>
    </source>
</evidence>
<organism evidence="4 5">
    <name type="scientific">Alternaria atra</name>
    <dbReference type="NCBI Taxonomy" id="119953"/>
    <lineage>
        <taxon>Eukaryota</taxon>
        <taxon>Fungi</taxon>
        <taxon>Dikarya</taxon>
        <taxon>Ascomycota</taxon>
        <taxon>Pezizomycotina</taxon>
        <taxon>Dothideomycetes</taxon>
        <taxon>Pleosporomycetidae</taxon>
        <taxon>Pleosporales</taxon>
        <taxon>Pleosporineae</taxon>
        <taxon>Pleosporaceae</taxon>
        <taxon>Alternaria</taxon>
        <taxon>Alternaria sect. Ulocladioides</taxon>
    </lineage>
</organism>
<dbReference type="Gene3D" id="3.40.50.720">
    <property type="entry name" value="NAD(P)-binding Rossmann-like Domain"/>
    <property type="match status" value="1"/>
</dbReference>
<comment type="caution">
    <text evidence="4">The sequence shown here is derived from an EMBL/GenBank/DDBJ whole genome shotgun (WGS) entry which is preliminary data.</text>
</comment>
<dbReference type="AlphaFoldDB" id="A0A8J2I638"/>
<dbReference type="PANTHER" id="PTHR42748">
    <property type="entry name" value="NITROGEN METABOLITE REPRESSION PROTEIN NMRA FAMILY MEMBER"/>
    <property type="match status" value="1"/>
</dbReference>
<comment type="similarity">
    <text evidence="1">Belongs to the NmrA-type oxidoreductase family.</text>
</comment>
<dbReference type="InterPro" id="IPR008030">
    <property type="entry name" value="NmrA-like"/>
</dbReference>
<dbReference type="PANTHER" id="PTHR42748:SF26">
    <property type="entry name" value="NMRA-LIKE DOMAIN-CONTAINING PROTEIN"/>
    <property type="match status" value="1"/>
</dbReference>
<dbReference type="RefSeq" id="XP_043172221.1">
    <property type="nucleotide sequence ID" value="XM_043316286.1"/>
</dbReference>
<accession>A0A8J2I638</accession>
<evidence type="ECO:0000256" key="2">
    <source>
        <dbReference type="ARBA" id="ARBA00022857"/>
    </source>
</evidence>
<dbReference type="InterPro" id="IPR036291">
    <property type="entry name" value="NAD(P)-bd_dom_sf"/>
</dbReference>
<keyword evidence="5" id="KW-1185">Reference proteome</keyword>
<evidence type="ECO:0000256" key="1">
    <source>
        <dbReference type="ARBA" id="ARBA00006328"/>
    </source>
</evidence>
<dbReference type="InterPro" id="IPR051164">
    <property type="entry name" value="NmrA-like_oxidored"/>
</dbReference>
<dbReference type="EMBL" id="CAJRGZ010000023">
    <property type="protein sequence ID" value="CAG5178344.1"/>
    <property type="molecule type" value="Genomic_DNA"/>
</dbReference>
<dbReference type="Pfam" id="PF05368">
    <property type="entry name" value="NmrA"/>
    <property type="match status" value="1"/>
</dbReference>
<proteinExistence type="inferred from homology"/>
<keyword evidence="2" id="KW-0521">NADP</keyword>
<evidence type="ECO:0000259" key="3">
    <source>
        <dbReference type="Pfam" id="PF05368"/>
    </source>
</evidence>
<dbReference type="SUPFAM" id="SSF51735">
    <property type="entry name" value="NAD(P)-binding Rossmann-fold domains"/>
    <property type="match status" value="1"/>
</dbReference>
<feature type="domain" description="NmrA-like" evidence="3">
    <location>
        <begin position="1"/>
        <end position="329"/>
    </location>
</feature>
<evidence type="ECO:0000313" key="5">
    <source>
        <dbReference type="Proteomes" id="UP000676310"/>
    </source>
</evidence>
<dbReference type="Proteomes" id="UP000676310">
    <property type="component" value="Unassembled WGS sequence"/>
</dbReference>
<name>A0A8J2I638_9PLEO</name>
<reference evidence="4" key="1">
    <citation type="submission" date="2021-05" db="EMBL/GenBank/DDBJ databases">
        <authorList>
            <person name="Stam R."/>
        </authorList>
    </citation>
    <scope>NUCLEOTIDE SEQUENCE</scope>
    <source>
        <strain evidence="4">CS162</strain>
    </source>
</reference>
<dbReference type="GeneID" id="67020787"/>